<dbReference type="RefSeq" id="WP_132410916.1">
    <property type="nucleotide sequence ID" value="NZ_SMKA01000139.1"/>
</dbReference>
<organism evidence="5 6">
    <name type="scientific">Kribbella albertanoniae</name>
    <dbReference type="NCBI Taxonomy" id="1266829"/>
    <lineage>
        <taxon>Bacteria</taxon>
        <taxon>Bacillati</taxon>
        <taxon>Actinomycetota</taxon>
        <taxon>Actinomycetes</taxon>
        <taxon>Propionibacteriales</taxon>
        <taxon>Kribbellaceae</taxon>
        <taxon>Kribbella</taxon>
    </lineage>
</organism>
<dbReference type="OrthoDB" id="3373764at2"/>
<accession>A0A4R4PQY0</accession>
<dbReference type="SUPFAM" id="SSF52317">
    <property type="entry name" value="Class I glutamine amidotransferase-like"/>
    <property type="match status" value="1"/>
</dbReference>
<dbReference type="PANTHER" id="PTHR20842">
    <property type="entry name" value="PROTEASE S51 ALPHA-ASPARTYL DIPEPTIDASE"/>
    <property type="match status" value="1"/>
</dbReference>
<dbReference type="PANTHER" id="PTHR20842:SF0">
    <property type="entry name" value="ALPHA-ASPARTYL DIPEPTIDASE"/>
    <property type="match status" value="1"/>
</dbReference>
<evidence type="ECO:0000256" key="3">
    <source>
        <dbReference type="ARBA" id="ARBA00022801"/>
    </source>
</evidence>
<dbReference type="Pfam" id="PF03575">
    <property type="entry name" value="Peptidase_S51"/>
    <property type="match status" value="1"/>
</dbReference>
<reference evidence="5 6" key="1">
    <citation type="submission" date="2019-03" db="EMBL/GenBank/DDBJ databases">
        <title>Draft genome sequences of novel Actinobacteria.</title>
        <authorList>
            <person name="Sahin N."/>
            <person name="Ay H."/>
            <person name="Saygin H."/>
        </authorList>
    </citation>
    <scope>NUCLEOTIDE SEQUENCE [LARGE SCALE GENOMIC DNA]</scope>
    <source>
        <strain evidence="5 6">JCM 30547</strain>
    </source>
</reference>
<dbReference type="InterPro" id="IPR005320">
    <property type="entry name" value="Peptidase_S51"/>
</dbReference>
<keyword evidence="4" id="KW-0720">Serine protease</keyword>
<name>A0A4R4PQY0_9ACTN</name>
<evidence type="ECO:0000256" key="2">
    <source>
        <dbReference type="ARBA" id="ARBA00022670"/>
    </source>
</evidence>
<comment type="caution">
    <text evidence="5">The sequence shown here is derived from an EMBL/GenBank/DDBJ whole genome shotgun (WGS) entry which is preliminary data.</text>
</comment>
<keyword evidence="6" id="KW-1185">Reference proteome</keyword>
<dbReference type="Gene3D" id="3.40.50.880">
    <property type="match status" value="1"/>
</dbReference>
<dbReference type="AlphaFoldDB" id="A0A4R4PQY0"/>
<keyword evidence="3" id="KW-0378">Hydrolase</keyword>
<dbReference type="EMBL" id="SMKA01000139">
    <property type="protein sequence ID" value="TDC24529.1"/>
    <property type="molecule type" value="Genomic_DNA"/>
</dbReference>
<sequence>MRLLLSSWFLTPDSRPSALGGALATGRAGIVLNALDGYGDSRDRDYARENRTLENFGYSCEELDLRDYFAAPGELPERLAGLDLVWVLGGNAFVLARAMTQAGFRDALRNQLDRPEFLYGGYSAGACVAGPDLQGIELIDDPTVLPEGYSPDTAAECLGLVPFRIVPHWRSEHPETDGAERAAAHLAERGLLHRCLRDGEMLSLDDTTEPATKPATEPAT</sequence>
<keyword evidence="2" id="KW-0645">Protease</keyword>
<proteinExistence type="inferred from homology"/>
<dbReference type="GO" id="GO:0008236">
    <property type="term" value="F:serine-type peptidase activity"/>
    <property type="evidence" value="ECO:0007669"/>
    <property type="project" value="UniProtKB-KW"/>
</dbReference>
<dbReference type="InterPro" id="IPR029062">
    <property type="entry name" value="Class_I_gatase-like"/>
</dbReference>
<evidence type="ECO:0000256" key="1">
    <source>
        <dbReference type="ARBA" id="ARBA00006534"/>
    </source>
</evidence>
<protein>
    <recommendedName>
        <fullName evidence="7">Peptidase</fullName>
    </recommendedName>
</protein>
<dbReference type="Proteomes" id="UP000295075">
    <property type="component" value="Unassembled WGS sequence"/>
</dbReference>
<dbReference type="GO" id="GO:0006508">
    <property type="term" value="P:proteolysis"/>
    <property type="evidence" value="ECO:0007669"/>
    <property type="project" value="UniProtKB-KW"/>
</dbReference>
<evidence type="ECO:0008006" key="7">
    <source>
        <dbReference type="Google" id="ProtNLM"/>
    </source>
</evidence>
<evidence type="ECO:0000313" key="6">
    <source>
        <dbReference type="Proteomes" id="UP000295075"/>
    </source>
</evidence>
<evidence type="ECO:0000256" key="4">
    <source>
        <dbReference type="ARBA" id="ARBA00022825"/>
    </source>
</evidence>
<comment type="similarity">
    <text evidence="1">Belongs to the peptidase S51 family.</text>
</comment>
<evidence type="ECO:0000313" key="5">
    <source>
        <dbReference type="EMBL" id="TDC24529.1"/>
    </source>
</evidence>
<gene>
    <name evidence="5" type="ORF">E1261_26035</name>
</gene>